<gene>
    <name evidence="2" type="ORF">M2350_001576</name>
</gene>
<dbReference type="InterPro" id="IPR050114">
    <property type="entry name" value="UPF0173_UPF0282_UlaG_hydrolase"/>
</dbReference>
<dbReference type="Proteomes" id="UP001204798">
    <property type="component" value="Unassembled WGS sequence"/>
</dbReference>
<organism evidence="2 3">
    <name type="scientific">Candidatus Fervidibacter sacchari</name>
    <dbReference type="NCBI Taxonomy" id="1448929"/>
    <lineage>
        <taxon>Bacteria</taxon>
        <taxon>Candidatus Fervidibacterota</taxon>
        <taxon>Candidatus Fervidibacter</taxon>
    </lineage>
</organism>
<dbReference type="PANTHER" id="PTHR43546">
    <property type="entry name" value="UPF0173 METAL-DEPENDENT HYDROLASE MJ1163-RELATED"/>
    <property type="match status" value="1"/>
</dbReference>
<evidence type="ECO:0000313" key="2">
    <source>
        <dbReference type="EMBL" id="MCS3919176.1"/>
    </source>
</evidence>
<keyword evidence="3" id="KW-1185">Reference proteome</keyword>
<dbReference type="EMBL" id="JANUCP010000002">
    <property type="protein sequence ID" value="MCS3919176.1"/>
    <property type="molecule type" value="Genomic_DNA"/>
</dbReference>
<dbReference type="InterPro" id="IPR001279">
    <property type="entry name" value="Metallo-B-lactamas"/>
</dbReference>
<dbReference type="Pfam" id="PF12706">
    <property type="entry name" value="Lactamase_B_2"/>
    <property type="match status" value="1"/>
</dbReference>
<protein>
    <submittedName>
        <fullName evidence="2">L-ascorbate metabolism protein UlaG (Beta-lactamase superfamily)</fullName>
    </submittedName>
</protein>
<dbReference type="SUPFAM" id="SSF56281">
    <property type="entry name" value="Metallo-hydrolase/oxidoreductase"/>
    <property type="match status" value="1"/>
</dbReference>
<comment type="caution">
    <text evidence="2">The sequence shown here is derived from an EMBL/GenBank/DDBJ whole genome shotgun (WGS) entry which is preliminary data.</text>
</comment>
<sequence>MTLKERVERFEVPENMVAIWGLGQTGVVLKGGGYIVYIDPYLTGEGRRAVPILIRPEEVTHADFVFHTHIHIDHLDPQTVRGIAKASPKAKFIAPLNCHKVLRECGVDEERIIHPPVGQIFDFGALKFYAIPSAHYGFDFVEGKQEFPSYLGYCITLNGVKIYHSGDTILHDDLERLLKEFAPDIAFLPINGRDYYREKRNIIGNLTFWEAAQLAVNVGVKLVIPTHWDMFPHNSENFARFADWLYHNARDQHFHVLHAGELFIYAREG</sequence>
<evidence type="ECO:0000259" key="1">
    <source>
        <dbReference type="Pfam" id="PF12706"/>
    </source>
</evidence>
<proteinExistence type="predicted"/>
<dbReference type="InterPro" id="IPR036866">
    <property type="entry name" value="RibonucZ/Hydroxyglut_hydro"/>
</dbReference>
<name>A0ABT2EMM6_9BACT</name>
<evidence type="ECO:0000313" key="3">
    <source>
        <dbReference type="Proteomes" id="UP001204798"/>
    </source>
</evidence>
<dbReference type="Gene3D" id="3.60.15.10">
    <property type="entry name" value="Ribonuclease Z/Hydroxyacylglutathione hydrolase-like"/>
    <property type="match status" value="1"/>
</dbReference>
<dbReference type="RefSeq" id="WP_302898695.1">
    <property type="nucleotide sequence ID" value="NZ_CP130454.1"/>
</dbReference>
<accession>A0ABT2EMM6</accession>
<feature type="domain" description="Metallo-beta-lactamase" evidence="1">
    <location>
        <begin position="36"/>
        <end position="228"/>
    </location>
</feature>
<reference evidence="2 3" key="1">
    <citation type="submission" date="2022-08" db="EMBL/GenBank/DDBJ databases">
        <title>Bacterial and archaeal communities from various locations to study Microbial Dark Matter (Phase II).</title>
        <authorList>
            <person name="Stepanauskas R."/>
        </authorList>
    </citation>
    <scope>NUCLEOTIDE SEQUENCE [LARGE SCALE GENOMIC DNA]</scope>
    <source>
        <strain evidence="2 3">PD1</strain>
    </source>
</reference>